<feature type="transmembrane region" description="Helical" evidence="7">
    <location>
        <begin position="196"/>
        <end position="214"/>
    </location>
</feature>
<dbReference type="GO" id="GO:0006882">
    <property type="term" value="P:intracellular zinc ion homeostasis"/>
    <property type="evidence" value="ECO:0007669"/>
    <property type="project" value="TreeGrafter"/>
</dbReference>
<name>A0A1H6QCH4_YARLL</name>
<evidence type="ECO:0000313" key="9">
    <source>
        <dbReference type="EMBL" id="RDW27967.1"/>
    </source>
</evidence>
<dbReference type="EMBL" id="KZ858957">
    <property type="protein sequence ID" value="RDW27967.1"/>
    <property type="molecule type" value="Genomic_DNA"/>
</dbReference>
<keyword evidence="6" id="KW-0862">Zinc</keyword>
<dbReference type="OMA" id="IGNACDY"/>
<dbReference type="PANTHER" id="PTHR20855:SF52">
    <property type="entry name" value="ADIPONECTIN RECEPTOR PROTEIN"/>
    <property type="match status" value="1"/>
</dbReference>
<evidence type="ECO:0000256" key="1">
    <source>
        <dbReference type="ARBA" id="ARBA00004141"/>
    </source>
</evidence>
<dbReference type="eggNOG" id="KOG0748">
    <property type="taxonomic scope" value="Eukaryota"/>
</dbReference>
<dbReference type="Pfam" id="PF03006">
    <property type="entry name" value="HlyIII"/>
    <property type="match status" value="1"/>
</dbReference>
<dbReference type="OrthoDB" id="529367at2759"/>
<dbReference type="InterPro" id="IPR004254">
    <property type="entry name" value="AdipoR/HlyIII-related"/>
</dbReference>
<keyword evidence="5 7" id="KW-0472">Membrane</keyword>
<evidence type="ECO:0000313" key="11">
    <source>
        <dbReference type="Proteomes" id="UP000256601"/>
    </source>
</evidence>
<dbReference type="Proteomes" id="UP000256601">
    <property type="component" value="Unassembled WGS sequence"/>
</dbReference>
<evidence type="ECO:0000256" key="7">
    <source>
        <dbReference type="SAM" id="Phobius"/>
    </source>
</evidence>
<sequence>MSSTRTTTAAGQIRFRADPCAQESFIEHAQHTVTDTIEEVKESLTHLWDDIPAWQRDNCYIRRGYVKETNCYKKTFKALGFVHNETVNIYSHLIPALTTFVGGVAAYGLGTYLDVGLPIYPTTTWKDHGVFILFMFGIVSCLGMSATFHCIKCHSQQVARTGNQLDYLGIVSLVVSSMFGIIFYGYDHGDYERWLYWGLTFSLGTICACVSLMKKFHTSEWRPFRALMFVLFGLSGGFPVIHACFRFGYEGTVLRIQLPWILLEAAAYIGGAGIYAARVPEKWSPGTFDIIGSSHQIFHMCVVLGVILHWIALLGTYHAYHGWALSQSPIFFR</sequence>
<feature type="transmembrane region" description="Helical" evidence="7">
    <location>
        <begin position="165"/>
        <end position="184"/>
    </location>
</feature>
<dbReference type="GeneID" id="2911681"/>
<dbReference type="GO" id="GO:0016020">
    <property type="term" value="C:membrane"/>
    <property type="evidence" value="ECO:0007669"/>
    <property type="project" value="UniProtKB-SubCell"/>
</dbReference>
<evidence type="ECO:0000313" key="10">
    <source>
        <dbReference type="Proteomes" id="UP000182444"/>
    </source>
</evidence>
<feature type="binding site" evidence="6">
    <location>
        <position position="295"/>
    </location>
    <ligand>
        <name>Zn(2+)</name>
        <dbReference type="ChEBI" id="CHEBI:29105"/>
    </ligand>
</feature>
<feature type="transmembrane region" description="Helical" evidence="7">
    <location>
        <begin position="89"/>
        <end position="110"/>
    </location>
</feature>
<feature type="binding site" evidence="6">
    <location>
        <position position="299"/>
    </location>
    <ligand>
        <name>Zn(2+)</name>
        <dbReference type="ChEBI" id="CHEBI:29105"/>
    </ligand>
</feature>
<evidence type="ECO:0000256" key="2">
    <source>
        <dbReference type="ARBA" id="ARBA00007018"/>
    </source>
</evidence>
<reference evidence="9 11" key="2">
    <citation type="submission" date="2018-07" db="EMBL/GenBank/DDBJ databases">
        <title>Draft Genome Assemblies for Five Robust Yarrowia lipolytica Strains Exhibiting High Lipid Production and Pentose Sugar Utilization and Sugar Alcohol Secretion from Undetoxified Lignocellulosic Biomass Hydrolysates.</title>
        <authorList>
            <consortium name="DOE Joint Genome Institute"/>
            <person name="Walker C."/>
            <person name="Ryu S."/>
            <person name="Na H."/>
            <person name="Zane M."/>
            <person name="LaButti K."/>
            <person name="Lipzen A."/>
            <person name="Haridas S."/>
            <person name="Barry K."/>
            <person name="Grigoriev I.V."/>
            <person name="Quarterman J."/>
            <person name="Slininger P."/>
            <person name="Dien B."/>
            <person name="Trinh C.T."/>
        </authorList>
    </citation>
    <scope>NUCLEOTIDE SEQUENCE [LARGE SCALE GENOMIC DNA]</scope>
    <source>
        <strain evidence="9 11">YB392</strain>
    </source>
</reference>
<gene>
    <name evidence="9" type="ORF">B0I71DRAFT_128125</name>
    <name evidence="8" type="ORF">YALI1_E20963g</name>
</gene>
<dbReference type="GO" id="GO:0046872">
    <property type="term" value="F:metal ion binding"/>
    <property type="evidence" value="ECO:0007669"/>
    <property type="project" value="UniProtKB-KW"/>
</dbReference>
<dbReference type="AlphaFoldDB" id="A0A1H6QCH4"/>
<dbReference type="Proteomes" id="UP000182444">
    <property type="component" value="Chromosome 1E"/>
</dbReference>
<dbReference type="VEuPathDB" id="FungiDB:YALI1_E20963g"/>
<keyword evidence="3 7" id="KW-0812">Transmembrane</keyword>
<feature type="transmembrane region" description="Helical" evidence="7">
    <location>
        <begin position="297"/>
        <end position="320"/>
    </location>
</feature>
<protein>
    <submittedName>
        <fullName evidence="9">Hemolysin-III related-domain-containing protein</fullName>
    </submittedName>
</protein>
<feature type="transmembrane region" description="Helical" evidence="7">
    <location>
        <begin position="226"/>
        <end position="248"/>
    </location>
</feature>
<dbReference type="EMBL" id="CP017557">
    <property type="protein sequence ID" value="AOW05558.1"/>
    <property type="molecule type" value="Genomic_DNA"/>
</dbReference>
<organism evidence="8 10">
    <name type="scientific">Yarrowia lipolytica</name>
    <name type="common">Candida lipolytica</name>
    <dbReference type="NCBI Taxonomy" id="4952"/>
    <lineage>
        <taxon>Eukaryota</taxon>
        <taxon>Fungi</taxon>
        <taxon>Dikarya</taxon>
        <taxon>Ascomycota</taxon>
        <taxon>Saccharomycotina</taxon>
        <taxon>Dipodascomycetes</taxon>
        <taxon>Dipodascales</taxon>
        <taxon>Dipodascales incertae sedis</taxon>
        <taxon>Yarrowia</taxon>
    </lineage>
</organism>
<feature type="binding site" evidence="6">
    <location>
        <position position="149"/>
    </location>
    <ligand>
        <name>Zn(2+)</name>
        <dbReference type="ChEBI" id="CHEBI:29105"/>
    </ligand>
</feature>
<proteinExistence type="inferred from homology"/>
<dbReference type="KEGG" id="yli:2911681"/>
<evidence type="ECO:0000313" key="8">
    <source>
        <dbReference type="EMBL" id="AOW05558.1"/>
    </source>
</evidence>
<dbReference type="RefSeq" id="XP_504072.1">
    <property type="nucleotide sequence ID" value="XM_504072.1"/>
</dbReference>
<comment type="similarity">
    <text evidence="2">Belongs to the ADIPOR family.</text>
</comment>
<evidence type="ECO:0000256" key="3">
    <source>
        <dbReference type="ARBA" id="ARBA00022692"/>
    </source>
</evidence>
<dbReference type="GO" id="GO:0038023">
    <property type="term" value="F:signaling receptor activity"/>
    <property type="evidence" value="ECO:0007669"/>
    <property type="project" value="TreeGrafter"/>
</dbReference>
<feature type="transmembrane region" description="Helical" evidence="7">
    <location>
        <begin position="130"/>
        <end position="153"/>
    </location>
</feature>
<comment type="subcellular location">
    <subcellularLocation>
        <location evidence="1">Membrane</location>
        <topology evidence="1">Multi-pass membrane protein</topology>
    </subcellularLocation>
</comment>
<dbReference type="PANTHER" id="PTHR20855">
    <property type="entry name" value="ADIPOR/PROGESTIN RECEPTOR-RELATED"/>
    <property type="match status" value="1"/>
</dbReference>
<accession>A0A1H6QCH4</accession>
<keyword evidence="6" id="KW-0479">Metal-binding</keyword>
<feature type="transmembrane region" description="Helical" evidence="7">
    <location>
        <begin position="260"/>
        <end position="277"/>
    </location>
</feature>
<evidence type="ECO:0000256" key="5">
    <source>
        <dbReference type="ARBA" id="ARBA00023136"/>
    </source>
</evidence>
<keyword evidence="4 7" id="KW-1133">Transmembrane helix</keyword>
<dbReference type="VEuPathDB" id="FungiDB:YALI0_E17677g"/>
<evidence type="ECO:0000256" key="6">
    <source>
        <dbReference type="PIRSR" id="PIRSR604254-1"/>
    </source>
</evidence>
<evidence type="ECO:0000256" key="4">
    <source>
        <dbReference type="ARBA" id="ARBA00022989"/>
    </source>
</evidence>
<reference evidence="8 10" key="1">
    <citation type="journal article" date="2016" name="PLoS ONE">
        <title>Sequence Assembly of Yarrowia lipolytica Strain W29/CLIB89 Shows Transposable Element Diversity.</title>
        <authorList>
            <person name="Magnan C."/>
            <person name="Yu J."/>
            <person name="Chang I."/>
            <person name="Jahn E."/>
            <person name="Kanomata Y."/>
            <person name="Wu J."/>
            <person name="Zeller M."/>
            <person name="Oakes M."/>
            <person name="Baldi P."/>
            <person name="Sandmeyer S."/>
        </authorList>
    </citation>
    <scope>NUCLEOTIDE SEQUENCE [LARGE SCALE GENOMIC DNA]</scope>
    <source>
        <strain evidence="8">CLIB89</strain>
        <strain evidence="10">CLIB89(W29)</strain>
    </source>
</reference>